<evidence type="ECO:0000256" key="1">
    <source>
        <dbReference type="SAM" id="MobiDB-lite"/>
    </source>
</evidence>
<dbReference type="AlphaFoldDB" id="A0AAV9Z8E6"/>
<gene>
    <name evidence="2" type="ORF">R3P38DRAFT_3378659</name>
</gene>
<proteinExistence type="predicted"/>
<feature type="compositionally biased region" description="Basic and acidic residues" evidence="1">
    <location>
        <begin position="249"/>
        <end position="265"/>
    </location>
</feature>
<organism evidence="2 3">
    <name type="scientific">Favolaschia claudopus</name>
    <dbReference type="NCBI Taxonomy" id="2862362"/>
    <lineage>
        <taxon>Eukaryota</taxon>
        <taxon>Fungi</taxon>
        <taxon>Dikarya</taxon>
        <taxon>Basidiomycota</taxon>
        <taxon>Agaricomycotina</taxon>
        <taxon>Agaricomycetes</taxon>
        <taxon>Agaricomycetidae</taxon>
        <taxon>Agaricales</taxon>
        <taxon>Marasmiineae</taxon>
        <taxon>Mycenaceae</taxon>
        <taxon>Favolaschia</taxon>
    </lineage>
</organism>
<accession>A0AAV9Z8E6</accession>
<dbReference type="Proteomes" id="UP001362999">
    <property type="component" value="Unassembled WGS sequence"/>
</dbReference>
<evidence type="ECO:0000313" key="2">
    <source>
        <dbReference type="EMBL" id="KAK6974320.1"/>
    </source>
</evidence>
<evidence type="ECO:0000313" key="3">
    <source>
        <dbReference type="Proteomes" id="UP001362999"/>
    </source>
</evidence>
<feature type="compositionally biased region" description="Basic and acidic residues" evidence="1">
    <location>
        <begin position="49"/>
        <end position="69"/>
    </location>
</feature>
<feature type="compositionally biased region" description="Polar residues" evidence="1">
    <location>
        <begin position="238"/>
        <end position="248"/>
    </location>
</feature>
<dbReference type="EMBL" id="JAWWNJ010000185">
    <property type="protein sequence ID" value="KAK6974320.1"/>
    <property type="molecule type" value="Genomic_DNA"/>
</dbReference>
<feature type="region of interest" description="Disordered" evidence="1">
    <location>
        <begin position="29"/>
        <end position="102"/>
    </location>
</feature>
<name>A0AAV9Z8E6_9AGAR</name>
<sequence>MKAESVQQEEKGKPLLDADYSKWIASSIISKNSSRGHPTDDVGVGHAFPDIERIMPDDAADERLARASRSETGIKQTAPAHPAHPFPRRSSTSQNVDDGDTTRWSAKVGWHVRLLARRRYSSSSLPTSPILPRTRMRYSTTSTSYRAVRAASPHRAQNHPAEYLSNAPTHTGLNLRTHCHDDNGDAFIYICAHTLLLAYLAPSPNAVTSISNAMPQRRKQTGDGRRLRVSYEPIHTATPASLSPSHNAVDSERGERRWGRRSEGQ</sequence>
<comment type="caution">
    <text evidence="2">The sequence shown here is derived from an EMBL/GenBank/DDBJ whole genome shotgun (WGS) entry which is preliminary data.</text>
</comment>
<feature type="region of interest" description="Disordered" evidence="1">
    <location>
        <begin position="232"/>
        <end position="265"/>
    </location>
</feature>
<protein>
    <submittedName>
        <fullName evidence="2">Uncharacterized protein</fullName>
    </submittedName>
</protein>
<reference evidence="2 3" key="1">
    <citation type="journal article" date="2024" name="J Genomics">
        <title>Draft genome sequencing and assembly of Favolaschia claudopus CIRM-BRFM 2984 isolated from oak limbs.</title>
        <authorList>
            <person name="Navarro D."/>
            <person name="Drula E."/>
            <person name="Chaduli D."/>
            <person name="Cazenave R."/>
            <person name="Ahrendt S."/>
            <person name="Wang J."/>
            <person name="Lipzen A."/>
            <person name="Daum C."/>
            <person name="Barry K."/>
            <person name="Grigoriev I.V."/>
            <person name="Favel A."/>
            <person name="Rosso M.N."/>
            <person name="Martin F."/>
        </authorList>
    </citation>
    <scope>NUCLEOTIDE SEQUENCE [LARGE SCALE GENOMIC DNA]</scope>
    <source>
        <strain evidence="2 3">CIRM-BRFM 2984</strain>
    </source>
</reference>
<keyword evidence="3" id="KW-1185">Reference proteome</keyword>